<name>A0A7W7R1D8_KITKI</name>
<dbReference type="InterPro" id="IPR005153">
    <property type="entry name" value="MbtH-like_dom"/>
</dbReference>
<protein>
    <submittedName>
        <fullName evidence="2">MbtH protein</fullName>
    </submittedName>
</protein>
<sequence>MTRADDLFTIVRNEEEQYSIWPAGQEIPTGWEQVGEPAERSACLERIGELWTDMRPASLRAHMGQST</sequence>
<feature type="domain" description="MbtH-like" evidence="1">
    <location>
        <begin position="1"/>
        <end position="49"/>
    </location>
</feature>
<dbReference type="SMART" id="SM00923">
    <property type="entry name" value="MbtH"/>
    <property type="match status" value="1"/>
</dbReference>
<comment type="caution">
    <text evidence="2">The sequence shown here is derived from an EMBL/GenBank/DDBJ whole genome shotgun (WGS) entry which is preliminary data.</text>
</comment>
<evidence type="ECO:0000313" key="3">
    <source>
        <dbReference type="Proteomes" id="UP000540506"/>
    </source>
</evidence>
<dbReference type="RefSeq" id="WP_184935472.1">
    <property type="nucleotide sequence ID" value="NZ_JACHJV010000001.1"/>
</dbReference>
<proteinExistence type="predicted"/>
<dbReference type="GO" id="GO:0019290">
    <property type="term" value="P:siderophore biosynthetic process"/>
    <property type="evidence" value="ECO:0007669"/>
    <property type="project" value="TreeGrafter"/>
</dbReference>
<dbReference type="Proteomes" id="UP000540506">
    <property type="component" value="Unassembled WGS sequence"/>
</dbReference>
<organism evidence="2 3">
    <name type="scientific">Kitasatospora kifunensis</name>
    <name type="common">Streptomyces kifunensis</name>
    <dbReference type="NCBI Taxonomy" id="58351"/>
    <lineage>
        <taxon>Bacteria</taxon>
        <taxon>Bacillati</taxon>
        <taxon>Actinomycetota</taxon>
        <taxon>Actinomycetes</taxon>
        <taxon>Kitasatosporales</taxon>
        <taxon>Streptomycetaceae</taxon>
        <taxon>Kitasatospora</taxon>
    </lineage>
</organism>
<dbReference type="PANTHER" id="PTHR38444:SF1">
    <property type="entry name" value="ENTEROBACTIN BIOSYNTHESIS PROTEIN YBDZ"/>
    <property type="match status" value="1"/>
</dbReference>
<dbReference type="InterPro" id="IPR037407">
    <property type="entry name" value="MLP_fam"/>
</dbReference>
<dbReference type="AlphaFoldDB" id="A0A7W7R1D8"/>
<dbReference type="Pfam" id="PF03621">
    <property type="entry name" value="MbtH"/>
    <property type="match status" value="1"/>
</dbReference>
<reference evidence="2 3" key="1">
    <citation type="submission" date="2020-08" db="EMBL/GenBank/DDBJ databases">
        <title>Sequencing the genomes of 1000 actinobacteria strains.</title>
        <authorList>
            <person name="Klenk H.-P."/>
        </authorList>
    </citation>
    <scope>NUCLEOTIDE SEQUENCE [LARGE SCALE GENOMIC DNA]</scope>
    <source>
        <strain evidence="2 3">DSM 41654</strain>
    </source>
</reference>
<evidence type="ECO:0000313" key="2">
    <source>
        <dbReference type="EMBL" id="MBB4923464.1"/>
    </source>
</evidence>
<dbReference type="PANTHER" id="PTHR38444">
    <property type="entry name" value="ENTEROBACTIN BIOSYNTHESIS PROTEIN YBDZ"/>
    <property type="match status" value="1"/>
</dbReference>
<accession>A0A7W7R1D8</accession>
<dbReference type="InterPro" id="IPR038020">
    <property type="entry name" value="MbtH-like_sf"/>
</dbReference>
<evidence type="ECO:0000259" key="1">
    <source>
        <dbReference type="SMART" id="SM00923"/>
    </source>
</evidence>
<dbReference type="EMBL" id="JACHJV010000001">
    <property type="protein sequence ID" value="MBB4923464.1"/>
    <property type="molecule type" value="Genomic_DNA"/>
</dbReference>
<dbReference type="GO" id="GO:0005829">
    <property type="term" value="C:cytosol"/>
    <property type="evidence" value="ECO:0007669"/>
    <property type="project" value="TreeGrafter"/>
</dbReference>
<keyword evidence="3" id="KW-1185">Reference proteome</keyword>
<dbReference type="Gene3D" id="3.90.820.10">
    <property type="entry name" value="Structural Genomics, Unknown Function 30-nov-00 1gh9 Mol_id"/>
    <property type="match status" value="1"/>
</dbReference>
<gene>
    <name evidence="2" type="ORF">FHR34_002457</name>
</gene>
<dbReference type="SUPFAM" id="SSF160582">
    <property type="entry name" value="MbtH-like"/>
    <property type="match status" value="1"/>
</dbReference>